<evidence type="ECO:0000313" key="2">
    <source>
        <dbReference type="Proteomes" id="UP001651158"/>
    </source>
</evidence>
<reference evidence="1 2" key="1">
    <citation type="journal article" date="2022" name="Front. Cell. Infect. Microbiol.">
        <title>The Genomes of Two Strains of Taenia crassiceps the Animal Model for the Study of Human Cysticercosis.</title>
        <authorList>
            <person name="Bobes R.J."/>
            <person name="Estrada K."/>
            <person name="Rios-Valencia D.G."/>
            <person name="Calderon-Gallegos A."/>
            <person name="de la Torre P."/>
            <person name="Carrero J.C."/>
            <person name="Sanchez-Flores A."/>
            <person name="Laclette J.P."/>
        </authorList>
    </citation>
    <scope>NUCLEOTIDE SEQUENCE [LARGE SCALE GENOMIC DNA]</scope>
    <source>
        <strain evidence="1">WFUcys</strain>
    </source>
</reference>
<proteinExistence type="predicted"/>
<evidence type="ECO:0000313" key="1">
    <source>
        <dbReference type="EMBL" id="KAL5111838.1"/>
    </source>
</evidence>
<dbReference type="Proteomes" id="UP001651158">
    <property type="component" value="Unassembled WGS sequence"/>
</dbReference>
<sequence>MVSRYFCGLPVPRDAEGTRDKSDLVGAIVLLKGGSSPIVPTYYYSVPSGRNSSVSPIDPDVYASVFCAKKLIATLSNPKLLRFMTFLERFVPVPLSPADKKAFHAPSFCTTRAAFGVGGDLMGHSLMHAFAVAHQVATAYAKPIADSGSGNVRLFAAPNTAQSRLEALAIYAALLTTWAGDDETRLQKYLRESYCFCFPTISLFLYRLANCLRV</sequence>
<protein>
    <submittedName>
        <fullName evidence="1">Uncharacterized protein</fullName>
    </submittedName>
</protein>
<name>A0ABR4QQL4_9CEST</name>
<comment type="caution">
    <text evidence="1">The sequence shown here is derived from an EMBL/GenBank/DDBJ whole genome shotgun (WGS) entry which is preliminary data.</text>
</comment>
<gene>
    <name evidence="1" type="ORF">TcWFU_003788</name>
</gene>
<dbReference type="EMBL" id="JAKROA010000001">
    <property type="protein sequence ID" value="KAL5111838.1"/>
    <property type="molecule type" value="Genomic_DNA"/>
</dbReference>
<keyword evidence="2" id="KW-1185">Reference proteome</keyword>
<accession>A0ABR4QQL4</accession>
<organism evidence="1 2">
    <name type="scientific">Taenia crassiceps</name>
    <dbReference type="NCBI Taxonomy" id="6207"/>
    <lineage>
        <taxon>Eukaryota</taxon>
        <taxon>Metazoa</taxon>
        <taxon>Spiralia</taxon>
        <taxon>Lophotrochozoa</taxon>
        <taxon>Platyhelminthes</taxon>
        <taxon>Cestoda</taxon>
        <taxon>Eucestoda</taxon>
        <taxon>Cyclophyllidea</taxon>
        <taxon>Taeniidae</taxon>
        <taxon>Taenia</taxon>
    </lineage>
</organism>